<name>A0A3N4ISM8_ASCIM</name>
<keyword evidence="3" id="KW-1185">Reference proteome</keyword>
<reference evidence="2 3" key="1">
    <citation type="journal article" date="2018" name="Nat. Ecol. Evol.">
        <title>Pezizomycetes genomes reveal the molecular basis of ectomycorrhizal truffle lifestyle.</title>
        <authorList>
            <person name="Murat C."/>
            <person name="Payen T."/>
            <person name="Noel B."/>
            <person name="Kuo A."/>
            <person name="Morin E."/>
            <person name="Chen J."/>
            <person name="Kohler A."/>
            <person name="Krizsan K."/>
            <person name="Balestrini R."/>
            <person name="Da Silva C."/>
            <person name="Montanini B."/>
            <person name="Hainaut M."/>
            <person name="Levati E."/>
            <person name="Barry K.W."/>
            <person name="Belfiori B."/>
            <person name="Cichocki N."/>
            <person name="Clum A."/>
            <person name="Dockter R.B."/>
            <person name="Fauchery L."/>
            <person name="Guy J."/>
            <person name="Iotti M."/>
            <person name="Le Tacon F."/>
            <person name="Lindquist E.A."/>
            <person name="Lipzen A."/>
            <person name="Malagnac F."/>
            <person name="Mello A."/>
            <person name="Molinier V."/>
            <person name="Miyauchi S."/>
            <person name="Poulain J."/>
            <person name="Riccioni C."/>
            <person name="Rubini A."/>
            <person name="Sitrit Y."/>
            <person name="Splivallo R."/>
            <person name="Traeger S."/>
            <person name="Wang M."/>
            <person name="Zifcakova L."/>
            <person name="Wipf D."/>
            <person name="Zambonelli A."/>
            <person name="Paolocci F."/>
            <person name="Nowrousian M."/>
            <person name="Ottonello S."/>
            <person name="Baldrian P."/>
            <person name="Spatafora J.W."/>
            <person name="Henrissat B."/>
            <person name="Nagy L.G."/>
            <person name="Aury J.M."/>
            <person name="Wincker P."/>
            <person name="Grigoriev I.V."/>
            <person name="Bonfante P."/>
            <person name="Martin F.M."/>
        </authorList>
    </citation>
    <scope>NUCLEOTIDE SEQUENCE [LARGE SCALE GENOMIC DNA]</scope>
    <source>
        <strain evidence="2 3">RN42</strain>
    </source>
</reference>
<proteinExistence type="inferred from homology"/>
<dbReference type="InterPro" id="IPR015942">
    <property type="entry name" value="Asp/Glu/hydantoin_racemase"/>
</dbReference>
<dbReference type="EMBL" id="ML119647">
    <property type="protein sequence ID" value="RPA87221.1"/>
    <property type="molecule type" value="Genomic_DNA"/>
</dbReference>
<dbReference type="GO" id="GO:0047661">
    <property type="term" value="F:amino-acid racemase activity"/>
    <property type="evidence" value="ECO:0007669"/>
    <property type="project" value="InterPro"/>
</dbReference>
<sequence>MTELKVANMRQILIINPNSNSQMTALLRSILTPLPLPETFRLNYYTAPSGVPPSLNSPEDGQLSADLCFPDLLPQLEQYHAFVVACFSPHHPLIAKLRSVVPAEHPVVGVYEESVHFSRNMFSTHWGVLTTGQTWGDIITKDLDGEVGKERYLGVEACGVHASELANPEAREKVRKSVVKLAERVEGDEKVFGIVLGCVGFGELGEVVKEVAGERVRVVDCVRTGLGGAVAGLLGWGGLEIKN</sequence>
<dbReference type="InterPro" id="IPR052186">
    <property type="entry name" value="Hydantoin_racemase-like"/>
</dbReference>
<evidence type="ECO:0008006" key="4">
    <source>
        <dbReference type="Google" id="ProtNLM"/>
    </source>
</evidence>
<accession>A0A3N4ISM8</accession>
<evidence type="ECO:0000256" key="1">
    <source>
        <dbReference type="ARBA" id="ARBA00038414"/>
    </source>
</evidence>
<dbReference type="PANTHER" id="PTHR28047:SF5">
    <property type="entry name" value="PROTEIN DCG1"/>
    <property type="match status" value="1"/>
</dbReference>
<dbReference type="STRING" id="1160509.A0A3N4ISM8"/>
<evidence type="ECO:0000313" key="2">
    <source>
        <dbReference type="EMBL" id="RPA87221.1"/>
    </source>
</evidence>
<dbReference type="Proteomes" id="UP000275078">
    <property type="component" value="Unassembled WGS sequence"/>
</dbReference>
<dbReference type="AlphaFoldDB" id="A0A3N4ISM8"/>
<gene>
    <name evidence="2" type="ORF">BJ508DRAFT_372307</name>
</gene>
<comment type="similarity">
    <text evidence="1">Belongs to the HyuE racemase family.</text>
</comment>
<dbReference type="OrthoDB" id="412018at2759"/>
<protein>
    <recommendedName>
        <fullName evidence="4">DCG1-like protein</fullName>
    </recommendedName>
</protein>
<dbReference type="PANTHER" id="PTHR28047">
    <property type="entry name" value="PROTEIN DCG1"/>
    <property type="match status" value="1"/>
</dbReference>
<organism evidence="2 3">
    <name type="scientific">Ascobolus immersus RN42</name>
    <dbReference type="NCBI Taxonomy" id="1160509"/>
    <lineage>
        <taxon>Eukaryota</taxon>
        <taxon>Fungi</taxon>
        <taxon>Dikarya</taxon>
        <taxon>Ascomycota</taxon>
        <taxon>Pezizomycotina</taxon>
        <taxon>Pezizomycetes</taxon>
        <taxon>Pezizales</taxon>
        <taxon>Ascobolaceae</taxon>
        <taxon>Ascobolus</taxon>
    </lineage>
</organism>
<dbReference type="InterPro" id="IPR053714">
    <property type="entry name" value="Iso_Racemase_Enz_sf"/>
</dbReference>
<dbReference type="Pfam" id="PF01177">
    <property type="entry name" value="Asp_Glu_race"/>
    <property type="match status" value="1"/>
</dbReference>
<dbReference type="Gene3D" id="3.40.50.12500">
    <property type="match status" value="1"/>
</dbReference>
<evidence type="ECO:0000313" key="3">
    <source>
        <dbReference type="Proteomes" id="UP000275078"/>
    </source>
</evidence>